<keyword evidence="3 9" id="KW-0813">Transport</keyword>
<keyword evidence="8 9" id="KW-0472">Membrane</keyword>
<evidence type="ECO:0000313" key="13">
    <source>
        <dbReference type="EMBL" id="QUV93175.1"/>
    </source>
</evidence>
<dbReference type="SUPFAM" id="SSF103491">
    <property type="entry name" value="Preprotein translocase SecY subunit"/>
    <property type="match status" value="1"/>
</dbReference>
<feature type="transmembrane region" description="Helical" evidence="9">
    <location>
        <begin position="309"/>
        <end position="332"/>
    </location>
</feature>
<evidence type="ECO:0000256" key="2">
    <source>
        <dbReference type="ARBA" id="ARBA00005751"/>
    </source>
</evidence>
<evidence type="ECO:0000256" key="5">
    <source>
        <dbReference type="ARBA" id="ARBA00022927"/>
    </source>
</evidence>
<dbReference type="PANTHER" id="PTHR10906">
    <property type="entry name" value="SECY/SEC61-ALPHA FAMILY MEMBER"/>
    <property type="match status" value="1"/>
</dbReference>
<name>A0ABX8AWW3_9BACT</name>
<evidence type="ECO:0000256" key="6">
    <source>
        <dbReference type="ARBA" id="ARBA00022989"/>
    </source>
</evidence>
<dbReference type="PRINTS" id="PR00303">
    <property type="entry name" value="SECYTRNLCASE"/>
</dbReference>
<evidence type="ECO:0000256" key="4">
    <source>
        <dbReference type="ARBA" id="ARBA00022692"/>
    </source>
</evidence>
<dbReference type="PIRSF" id="PIRSF004557">
    <property type="entry name" value="SecY"/>
    <property type="match status" value="1"/>
</dbReference>
<feature type="transmembrane region" description="Helical" evidence="9">
    <location>
        <begin position="185"/>
        <end position="206"/>
    </location>
</feature>
<feature type="transmembrane region" description="Helical" evidence="9">
    <location>
        <begin position="75"/>
        <end position="100"/>
    </location>
</feature>
<protein>
    <recommendedName>
        <fullName evidence="9 10">Protein translocase subunit SecY</fullName>
    </recommendedName>
</protein>
<comment type="similarity">
    <text evidence="2 9 12">Belongs to the SecY/SEC61-alpha family.</text>
</comment>
<dbReference type="InterPro" id="IPR023201">
    <property type="entry name" value="SecY_dom_sf"/>
</dbReference>
<feature type="transmembrane region" description="Helical" evidence="9">
    <location>
        <begin position="153"/>
        <end position="173"/>
    </location>
</feature>
<keyword evidence="14" id="KW-1185">Reference proteome</keyword>
<comment type="subcellular location">
    <subcellularLocation>
        <location evidence="9">Cell membrane</location>
        <topology evidence="9">Multi-pass membrane protein</topology>
    </subcellularLocation>
    <subcellularLocation>
        <location evidence="1 11">Membrane</location>
        <topology evidence="1 11">Multi-pass membrane protein</topology>
    </subcellularLocation>
</comment>
<keyword evidence="6 9" id="KW-1133">Transmembrane helix</keyword>
<dbReference type="PROSITE" id="PS00756">
    <property type="entry name" value="SECY_2"/>
    <property type="match status" value="1"/>
</dbReference>
<dbReference type="PROSITE" id="PS00755">
    <property type="entry name" value="SECY_1"/>
    <property type="match status" value="1"/>
</dbReference>
<dbReference type="Proteomes" id="UP000677668">
    <property type="component" value="Chromosome 1"/>
</dbReference>
<dbReference type="Gene3D" id="1.10.3370.10">
    <property type="entry name" value="SecY subunit domain"/>
    <property type="match status" value="1"/>
</dbReference>
<evidence type="ECO:0000313" key="14">
    <source>
        <dbReference type="Proteomes" id="UP000677668"/>
    </source>
</evidence>
<accession>A0ABX8AWW3</accession>
<keyword evidence="9" id="KW-1003">Cell membrane</keyword>
<dbReference type="InterPro" id="IPR030659">
    <property type="entry name" value="SecY_CS"/>
</dbReference>
<keyword evidence="7 9" id="KW-0811">Translocation</keyword>
<sequence>MLRIEDIRQKIAAILQSKDVRSRLIFTLLMLLLYRIGSHIRVPGIDQEKLKILWQSLQGSLVGVLDLFSGGNLKVISIFALGITPYITSSIVVQLLTVVIPSLKRLQEEGEVGRRKINQYTRYLTICLSVFQSVAITLWIRSQPGLVSISSSLFVPVSVITLTTGTAIVMWFGEQITERGIGNGISLLIFAGIIVRFPSMLVQFFGNIGSDPISALETVLLLALLLGLVAVIVFVEKAYRPILIEYAKRKNELSESKSYLPLKINMSGVIPVIFASSLLAFPITIAQFASADGSLAEIMTKYLRPSHPLYELVFTVGIIFFSFFYVSVIFDVQEVSNNLRKYGSYIPGVRPGKSTAEYLDTIVTRLTLVGALYLSMVCFIPQFIASGLDVGEFPLFGEWLYAALSSNSALSWIVKGFGYAFYFGGTSLLIAVSVSMDTAQQVEARLLAKKYDLTGGGVKVRGRRMQQEVTDGQ</sequence>
<proteinExistence type="inferred from homology"/>
<evidence type="ECO:0000256" key="1">
    <source>
        <dbReference type="ARBA" id="ARBA00004141"/>
    </source>
</evidence>
<keyword evidence="4 9" id="KW-0812">Transmembrane</keyword>
<evidence type="ECO:0000256" key="10">
    <source>
        <dbReference type="RuleBase" id="RU000537"/>
    </source>
</evidence>
<evidence type="ECO:0000256" key="9">
    <source>
        <dbReference type="HAMAP-Rule" id="MF_01465"/>
    </source>
</evidence>
<feature type="transmembrane region" description="Helical" evidence="9">
    <location>
        <begin position="218"/>
        <end position="239"/>
    </location>
</feature>
<comment type="function">
    <text evidence="9 10">The central subunit of the protein translocation channel SecYEG. Consists of two halves formed by TMs 1-5 and 6-10. These two domains form a lateral gate at the front which open onto the bilayer between TMs 2 and 7, and are clamped together by SecE at the back. The channel is closed by both a pore ring composed of hydrophobic SecY resides and a short helix (helix 2A) on the extracellular side of the membrane which forms a plug. The plug probably moves laterally to allow the channel to open. The ring and the pore may move independently.</text>
</comment>
<dbReference type="EMBL" id="CP072642">
    <property type="protein sequence ID" value="QUV93175.1"/>
    <property type="molecule type" value="Genomic_DNA"/>
</dbReference>
<dbReference type="InterPro" id="IPR026593">
    <property type="entry name" value="SecY"/>
</dbReference>
<dbReference type="Pfam" id="PF00344">
    <property type="entry name" value="SecY"/>
    <property type="match status" value="1"/>
</dbReference>
<gene>
    <name evidence="9 13" type="primary">secY</name>
    <name evidence="13" type="ORF">J8C05_07250</name>
</gene>
<feature type="transmembrane region" description="Helical" evidence="9">
    <location>
        <begin position="120"/>
        <end position="141"/>
    </location>
</feature>
<dbReference type="InterPro" id="IPR002208">
    <property type="entry name" value="SecY/SEC61-alpha"/>
</dbReference>
<evidence type="ECO:0000256" key="3">
    <source>
        <dbReference type="ARBA" id="ARBA00022448"/>
    </source>
</evidence>
<feature type="transmembrane region" description="Helical" evidence="9">
    <location>
        <begin position="416"/>
        <end position="436"/>
    </location>
</feature>
<evidence type="ECO:0000256" key="8">
    <source>
        <dbReference type="ARBA" id="ARBA00023136"/>
    </source>
</evidence>
<dbReference type="RefSeq" id="WP_211421580.1">
    <property type="nucleotide sequence ID" value="NZ_CP072642.1"/>
</dbReference>
<evidence type="ECO:0000256" key="11">
    <source>
        <dbReference type="RuleBase" id="RU003484"/>
    </source>
</evidence>
<comment type="subunit">
    <text evidence="9">Component of the Sec protein translocase complex. Heterotrimer consisting of SecY, SecE and SecG subunits. The heterotrimers can form oligomers, although 1 heterotrimer is thought to be able to translocate proteins. Interacts with the ribosome. Interacts with SecDF, and other proteins may be involved. Interacts with SecA.</text>
</comment>
<organism evidence="13 14">
    <name type="scientific">Chloracidobacterium sp. N</name>
    <dbReference type="NCBI Taxonomy" id="2821540"/>
    <lineage>
        <taxon>Bacteria</taxon>
        <taxon>Pseudomonadati</taxon>
        <taxon>Acidobacteriota</taxon>
        <taxon>Terriglobia</taxon>
        <taxon>Terriglobales</taxon>
        <taxon>Acidobacteriaceae</taxon>
        <taxon>Chloracidobacterium</taxon>
        <taxon>Chloracidobacterium aggregatum</taxon>
    </lineage>
</organism>
<dbReference type="HAMAP" id="MF_01465">
    <property type="entry name" value="SecY"/>
    <property type="match status" value="1"/>
</dbReference>
<evidence type="ECO:0000256" key="12">
    <source>
        <dbReference type="RuleBase" id="RU004349"/>
    </source>
</evidence>
<feature type="transmembrane region" description="Helical" evidence="9">
    <location>
        <begin position="20"/>
        <end position="37"/>
    </location>
</feature>
<reference evidence="13 14" key="1">
    <citation type="submission" date="2021-03" db="EMBL/GenBank/DDBJ databases">
        <title>Genomic and phenotypic characterization of Chloracidobacterium isolates provides evidence for multiple species.</title>
        <authorList>
            <person name="Saini M.K."/>
            <person name="Costas A.M.G."/>
            <person name="Tank M."/>
            <person name="Bryant D.A."/>
        </authorList>
    </citation>
    <scope>NUCLEOTIDE SEQUENCE [LARGE SCALE GENOMIC DNA]</scope>
    <source>
        <strain evidence="13 14">N</strain>
    </source>
</reference>
<feature type="transmembrane region" description="Helical" evidence="9">
    <location>
        <begin position="362"/>
        <end position="384"/>
    </location>
</feature>
<keyword evidence="5 9" id="KW-0653">Protein transport</keyword>
<dbReference type="NCBIfam" id="TIGR00967">
    <property type="entry name" value="3a0501s007"/>
    <property type="match status" value="1"/>
</dbReference>
<evidence type="ECO:0000256" key="7">
    <source>
        <dbReference type="ARBA" id="ARBA00023010"/>
    </source>
</evidence>
<feature type="transmembrane region" description="Helical" evidence="9">
    <location>
        <begin position="260"/>
        <end position="289"/>
    </location>
</feature>